<reference evidence="3" key="1">
    <citation type="journal article" date="2019" name="Int. J. Syst. Evol. Microbiol.">
        <title>The Global Catalogue of Microorganisms (GCM) 10K type strain sequencing project: providing services to taxonomists for standard genome sequencing and annotation.</title>
        <authorList>
            <consortium name="The Broad Institute Genomics Platform"/>
            <consortium name="The Broad Institute Genome Sequencing Center for Infectious Disease"/>
            <person name="Wu L."/>
            <person name="Ma J."/>
        </authorList>
    </citation>
    <scope>NUCLEOTIDE SEQUENCE [LARGE SCALE GENOMIC DNA]</scope>
    <source>
        <strain evidence="3">CCM 8979</strain>
    </source>
</reference>
<dbReference type="RefSeq" id="WP_203645517.1">
    <property type="nucleotide sequence ID" value="NZ_BOLN01000006.1"/>
</dbReference>
<accession>A0ABW4D2J6</accession>
<name>A0ABW4D2J6_9LACO</name>
<evidence type="ECO:0000256" key="1">
    <source>
        <dbReference type="SAM" id="SignalP"/>
    </source>
</evidence>
<organism evidence="2 3">
    <name type="scientific">Levilactobacillus lanxiensis</name>
    <dbReference type="NCBI Taxonomy" id="2799568"/>
    <lineage>
        <taxon>Bacteria</taxon>
        <taxon>Bacillati</taxon>
        <taxon>Bacillota</taxon>
        <taxon>Bacilli</taxon>
        <taxon>Lactobacillales</taxon>
        <taxon>Lactobacillaceae</taxon>
        <taxon>Levilactobacillus</taxon>
    </lineage>
</organism>
<sequence length="117" mass="13363">MHLRKWGLLLLALVMVGLPAIPVHASYLNGNAYAAKATRRVKITRTVHVYRVRTGKYEAANRFTDAGYVHKGAHVKISHWLMSSGGVWVIKSPHKYTHNSRTFFVVAAKGHHWYHKY</sequence>
<proteinExistence type="predicted"/>
<feature type="signal peptide" evidence="1">
    <location>
        <begin position="1"/>
        <end position="25"/>
    </location>
</feature>
<evidence type="ECO:0000313" key="2">
    <source>
        <dbReference type="EMBL" id="MFD1455797.1"/>
    </source>
</evidence>
<keyword evidence="3" id="KW-1185">Reference proteome</keyword>
<dbReference type="Proteomes" id="UP001597189">
    <property type="component" value="Unassembled WGS sequence"/>
</dbReference>
<protein>
    <recommendedName>
        <fullName evidence="4">Surface layer protein A domain-containing protein</fullName>
    </recommendedName>
</protein>
<comment type="caution">
    <text evidence="2">The sequence shown here is derived from an EMBL/GenBank/DDBJ whole genome shotgun (WGS) entry which is preliminary data.</text>
</comment>
<gene>
    <name evidence="2" type="ORF">ACFQ44_08930</name>
</gene>
<dbReference type="EMBL" id="JBHTOD010000006">
    <property type="protein sequence ID" value="MFD1455797.1"/>
    <property type="molecule type" value="Genomic_DNA"/>
</dbReference>
<evidence type="ECO:0008006" key="4">
    <source>
        <dbReference type="Google" id="ProtNLM"/>
    </source>
</evidence>
<keyword evidence="1" id="KW-0732">Signal</keyword>
<feature type="chain" id="PRO_5045418936" description="Surface layer protein A domain-containing protein" evidence="1">
    <location>
        <begin position="26"/>
        <end position="117"/>
    </location>
</feature>
<evidence type="ECO:0000313" key="3">
    <source>
        <dbReference type="Proteomes" id="UP001597189"/>
    </source>
</evidence>